<dbReference type="AlphaFoldDB" id="A0A8T0GHP6"/>
<dbReference type="Proteomes" id="UP000822688">
    <property type="component" value="Chromosome 11"/>
</dbReference>
<keyword evidence="3" id="KW-1185">Reference proteome</keyword>
<comment type="caution">
    <text evidence="2">The sequence shown here is derived from an EMBL/GenBank/DDBJ whole genome shotgun (WGS) entry which is preliminary data.</text>
</comment>
<dbReference type="EMBL" id="CM026432">
    <property type="protein sequence ID" value="KAG0557699.1"/>
    <property type="molecule type" value="Genomic_DNA"/>
</dbReference>
<reference evidence="2 3" key="1">
    <citation type="submission" date="2020-06" db="EMBL/GenBank/DDBJ databases">
        <title>WGS assembly of Ceratodon purpureus strain R40.</title>
        <authorList>
            <person name="Carey S.B."/>
            <person name="Jenkins J."/>
            <person name="Shu S."/>
            <person name="Lovell J.T."/>
            <person name="Sreedasyam A."/>
            <person name="Maumus F."/>
            <person name="Tiley G.P."/>
            <person name="Fernandez-Pozo N."/>
            <person name="Barry K."/>
            <person name="Chen C."/>
            <person name="Wang M."/>
            <person name="Lipzen A."/>
            <person name="Daum C."/>
            <person name="Saski C.A."/>
            <person name="Payton A.C."/>
            <person name="Mcbreen J.C."/>
            <person name="Conrad R.E."/>
            <person name="Kollar L.M."/>
            <person name="Olsson S."/>
            <person name="Huttunen S."/>
            <person name="Landis J.B."/>
            <person name="Wickett N.J."/>
            <person name="Johnson M.G."/>
            <person name="Rensing S.A."/>
            <person name="Grimwood J."/>
            <person name="Schmutz J."/>
            <person name="Mcdaniel S.F."/>
        </authorList>
    </citation>
    <scope>NUCLEOTIDE SEQUENCE [LARGE SCALE GENOMIC DNA]</scope>
    <source>
        <strain evidence="2 3">R40</strain>
    </source>
</reference>
<evidence type="ECO:0000256" key="1">
    <source>
        <dbReference type="SAM" id="SignalP"/>
    </source>
</evidence>
<dbReference type="PROSITE" id="PS51257">
    <property type="entry name" value="PROKAR_LIPOPROTEIN"/>
    <property type="match status" value="1"/>
</dbReference>
<evidence type="ECO:0000313" key="2">
    <source>
        <dbReference type="EMBL" id="KAG0557699.1"/>
    </source>
</evidence>
<gene>
    <name evidence="2" type="ORF">KC19_11G150300</name>
</gene>
<organism evidence="2 3">
    <name type="scientific">Ceratodon purpureus</name>
    <name type="common">Fire moss</name>
    <name type="synonym">Dicranum purpureum</name>
    <dbReference type="NCBI Taxonomy" id="3225"/>
    <lineage>
        <taxon>Eukaryota</taxon>
        <taxon>Viridiplantae</taxon>
        <taxon>Streptophyta</taxon>
        <taxon>Embryophyta</taxon>
        <taxon>Bryophyta</taxon>
        <taxon>Bryophytina</taxon>
        <taxon>Bryopsida</taxon>
        <taxon>Dicranidae</taxon>
        <taxon>Pseudoditrichales</taxon>
        <taxon>Ditrichaceae</taxon>
        <taxon>Ceratodon</taxon>
    </lineage>
</organism>
<feature type="chain" id="PRO_5035928125" evidence="1">
    <location>
        <begin position="32"/>
        <end position="62"/>
    </location>
</feature>
<feature type="signal peptide" evidence="1">
    <location>
        <begin position="1"/>
        <end position="31"/>
    </location>
</feature>
<protein>
    <submittedName>
        <fullName evidence="2">Uncharacterized protein</fullName>
    </submittedName>
</protein>
<keyword evidence="1" id="KW-0732">Signal</keyword>
<name>A0A8T0GHP6_CERPU</name>
<proteinExistence type="predicted"/>
<evidence type="ECO:0000313" key="3">
    <source>
        <dbReference type="Proteomes" id="UP000822688"/>
    </source>
</evidence>
<accession>A0A8T0GHP6</accession>
<sequence>MGERKRKRMEGAIGSVGLICTLPLALVSCEAGPRGEPKVVTPREATNSHAKMLLVMPLVSYP</sequence>